<feature type="region of interest" description="Disordered" evidence="4">
    <location>
        <begin position="1708"/>
        <end position="1743"/>
    </location>
</feature>
<evidence type="ECO:0000256" key="3">
    <source>
        <dbReference type="ARBA" id="ARBA00034808"/>
    </source>
</evidence>
<feature type="compositionally biased region" description="Polar residues" evidence="4">
    <location>
        <begin position="998"/>
        <end position="1017"/>
    </location>
</feature>
<organism evidence="6 7">
    <name type="scientific">Athelia psychrophila</name>
    <dbReference type="NCBI Taxonomy" id="1759441"/>
    <lineage>
        <taxon>Eukaryota</taxon>
        <taxon>Fungi</taxon>
        <taxon>Dikarya</taxon>
        <taxon>Basidiomycota</taxon>
        <taxon>Agaricomycotina</taxon>
        <taxon>Agaricomycetes</taxon>
        <taxon>Agaricomycetidae</taxon>
        <taxon>Atheliales</taxon>
        <taxon>Atheliaceae</taxon>
        <taxon>Athelia</taxon>
    </lineage>
</organism>
<evidence type="ECO:0000313" key="7">
    <source>
        <dbReference type="Proteomes" id="UP000076532"/>
    </source>
</evidence>
<feature type="compositionally biased region" description="Pro residues" evidence="4">
    <location>
        <begin position="1128"/>
        <end position="1146"/>
    </location>
</feature>
<protein>
    <recommendedName>
        <fullName evidence="3">DNA 3'-5' helicase</fullName>
        <ecNumber evidence="3">5.6.2.4</ecNumber>
    </recommendedName>
</protein>
<feature type="region of interest" description="Disordered" evidence="4">
    <location>
        <begin position="2025"/>
        <end position="2116"/>
    </location>
</feature>
<feature type="compositionally biased region" description="Polar residues" evidence="4">
    <location>
        <begin position="1708"/>
        <end position="1722"/>
    </location>
</feature>
<accession>A0A166IKJ7</accession>
<dbReference type="PANTHER" id="PTHR13710">
    <property type="entry name" value="DNA HELICASE RECQ FAMILY MEMBER"/>
    <property type="match status" value="1"/>
</dbReference>
<feature type="region of interest" description="Disordered" evidence="4">
    <location>
        <begin position="971"/>
        <end position="1071"/>
    </location>
</feature>
<evidence type="ECO:0000313" key="6">
    <source>
        <dbReference type="EMBL" id="KZP19922.1"/>
    </source>
</evidence>
<dbReference type="InterPro" id="IPR001650">
    <property type="entry name" value="Helicase_C-like"/>
</dbReference>
<dbReference type="GO" id="GO:0005634">
    <property type="term" value="C:nucleus"/>
    <property type="evidence" value="ECO:0007669"/>
    <property type="project" value="TreeGrafter"/>
</dbReference>
<feature type="compositionally biased region" description="Basic and acidic residues" evidence="4">
    <location>
        <begin position="10"/>
        <end position="19"/>
    </location>
</feature>
<evidence type="ECO:0000259" key="5">
    <source>
        <dbReference type="PROSITE" id="PS51194"/>
    </source>
</evidence>
<feature type="compositionally biased region" description="Basic and acidic residues" evidence="4">
    <location>
        <begin position="2044"/>
        <end position="2057"/>
    </location>
</feature>
<dbReference type="PANTHER" id="PTHR13710:SF145">
    <property type="entry name" value="ATP-DEPENDENT DNA HELICASE"/>
    <property type="match status" value="1"/>
</dbReference>
<dbReference type="PROSITE" id="PS51194">
    <property type="entry name" value="HELICASE_CTER"/>
    <property type="match status" value="1"/>
</dbReference>
<dbReference type="Proteomes" id="UP000076532">
    <property type="component" value="Unassembled WGS sequence"/>
</dbReference>
<comment type="similarity">
    <text evidence="1">Belongs to the helicase family. RecQ subfamily.</text>
</comment>
<proteinExistence type="inferred from homology"/>
<dbReference type="STRING" id="436010.A0A166IKJ7"/>
<dbReference type="EMBL" id="KV417559">
    <property type="protein sequence ID" value="KZP19922.1"/>
    <property type="molecule type" value="Genomic_DNA"/>
</dbReference>
<dbReference type="InterPro" id="IPR022698">
    <property type="entry name" value="OrsD"/>
</dbReference>
<feature type="region of interest" description="Disordered" evidence="4">
    <location>
        <begin position="1620"/>
        <end position="1640"/>
    </location>
</feature>
<feature type="compositionally biased region" description="Polar residues" evidence="4">
    <location>
        <begin position="1626"/>
        <end position="1636"/>
    </location>
</feature>
<evidence type="ECO:0000256" key="2">
    <source>
        <dbReference type="ARBA" id="ARBA00034617"/>
    </source>
</evidence>
<dbReference type="SMART" id="SM00355">
    <property type="entry name" value="ZnF_C2H2"/>
    <property type="match status" value="2"/>
</dbReference>
<dbReference type="InterPro" id="IPR027417">
    <property type="entry name" value="P-loop_NTPase"/>
</dbReference>
<dbReference type="SUPFAM" id="SSF52540">
    <property type="entry name" value="P-loop containing nucleoside triphosphate hydrolases"/>
    <property type="match status" value="2"/>
</dbReference>
<feature type="region of interest" description="Disordered" evidence="4">
    <location>
        <begin position="1"/>
        <end position="24"/>
    </location>
</feature>
<feature type="domain" description="Helicase C-terminal" evidence="5">
    <location>
        <begin position="1400"/>
        <end position="1543"/>
    </location>
</feature>
<keyword evidence="7" id="KW-1185">Reference proteome</keyword>
<dbReference type="EC" id="5.6.2.4" evidence="3"/>
<dbReference type="OrthoDB" id="2674601at2759"/>
<evidence type="ECO:0000256" key="4">
    <source>
        <dbReference type="SAM" id="MobiDB-lite"/>
    </source>
</evidence>
<feature type="region of interest" description="Disordered" evidence="4">
    <location>
        <begin position="1085"/>
        <end position="1148"/>
    </location>
</feature>
<dbReference type="GO" id="GO:0005694">
    <property type="term" value="C:chromosome"/>
    <property type="evidence" value="ECO:0007669"/>
    <property type="project" value="TreeGrafter"/>
</dbReference>
<dbReference type="Gene3D" id="3.40.50.300">
    <property type="entry name" value="P-loop containing nucleotide triphosphate hydrolases"/>
    <property type="match status" value="2"/>
</dbReference>
<reference evidence="6 7" key="1">
    <citation type="journal article" date="2016" name="Mol. Biol. Evol.">
        <title>Comparative Genomics of Early-Diverging Mushroom-Forming Fungi Provides Insights into the Origins of Lignocellulose Decay Capabilities.</title>
        <authorList>
            <person name="Nagy L.G."/>
            <person name="Riley R."/>
            <person name="Tritt A."/>
            <person name="Adam C."/>
            <person name="Daum C."/>
            <person name="Floudas D."/>
            <person name="Sun H."/>
            <person name="Yadav J.S."/>
            <person name="Pangilinan J."/>
            <person name="Larsson K.H."/>
            <person name="Matsuura K."/>
            <person name="Barry K."/>
            <person name="Labutti K."/>
            <person name="Kuo R."/>
            <person name="Ohm R.A."/>
            <person name="Bhattacharya S.S."/>
            <person name="Shirouzu T."/>
            <person name="Yoshinaga Y."/>
            <person name="Martin F.M."/>
            <person name="Grigoriev I.V."/>
            <person name="Hibbett D.S."/>
        </authorList>
    </citation>
    <scope>NUCLEOTIDE SEQUENCE [LARGE SCALE GENOMIC DNA]</scope>
    <source>
        <strain evidence="6 7">CBS 109695</strain>
    </source>
</reference>
<name>A0A166IKJ7_9AGAM</name>
<dbReference type="GO" id="GO:0043138">
    <property type="term" value="F:3'-5' DNA helicase activity"/>
    <property type="evidence" value="ECO:0007669"/>
    <property type="project" value="UniProtKB-EC"/>
</dbReference>
<dbReference type="InterPro" id="IPR013087">
    <property type="entry name" value="Znf_C2H2_type"/>
</dbReference>
<dbReference type="Pfam" id="PF12013">
    <property type="entry name" value="OrsD"/>
    <property type="match status" value="1"/>
</dbReference>
<feature type="compositionally biased region" description="Polar residues" evidence="4">
    <location>
        <begin position="981"/>
        <end position="990"/>
    </location>
</feature>
<feature type="compositionally biased region" description="Basic and acidic residues" evidence="4">
    <location>
        <begin position="2025"/>
        <end position="2037"/>
    </location>
</feature>
<sequence length="2116" mass="235847">MTSKVSSKALPKDRSHAFEKASTPKPFLHNDQTLIIGIGHNAQGTRVYICPLCNADFQTRSSFCRHAGKHDFPLGSTLFYSVLEIVEMQTVIATAVAPQVPVQVPVPIMNPVATHSRVILQPGRTYLVSNDVLQNMGLWWNSGVHLFQCRRCRVAFSQANAPGHILSNHNVKQSDYALPDWVEFCQSLPVDPLPLLPTPFGPPVEQLNVHDGFACRSTTDGGLACKYAVVDINTMKRHIGKHHPTSHDTPYVAAIIQTLSSNTSKIYFEVVPSLASLQHDDPMTAIHAHLGPFLPKPTIFQPTRSNQRPLLLERTNWDGLLVDVRGSPDHRAEVDRLFKPASRAEPDDAFVKLGRVVTLAFAASDASSNLDPHGLLASYILKVGQEGYNVQMILETKNHRHKPVNEETVNYPSEAATFARFLLRWSDGHSLPYSVPLNAEQLDAMRVLRAALMSSAEPHTIVPLWSSFMVTILQRGAPTEVMQAYLPLRTLESNGSFRPAHLCSGILARLKYLVYVTANLWAHDQKLLHEEGIIGATQDAFEKFLKLGTPTVFQHVHDLQRLVSALALSTTIPPRVVMDMKQYEYFIVGEGIAYIEAHRRGLQALFRRFWDQYSDLTQGLLPLYQGPDDGILLDDLSSESRGYAFFVDKHYVRHGDINAFLYHMIDIRGLAHVSIGGEVSLDRAGCRQLMLDIESLEEIWHFLFQHTTAVHFRIEQLMLHRLVNGDRPRNLLMLGQEMLGATRANKDTNIVEHDSFIAHFLCKDTQKISLEVLCGGIRHALVVLAGVSHSDATAQIYREFQFVRHGDIIPATWFCDFVAQWNDTALGYAFGVREDRQYRTAVNEEMNGPKSFAIGSASGSAHSEATQSRHYGKLFTDPTMYLSTTDLLTHRETSHRWHNVLGVDDGPLPTPRRKVFAKPELTDERVKTIAFDMAHSTITQILNDKLSQAVELAISRAIPTLIQAAVLTSKSGDNKPEMRASTRTQNSEGGSITVDMHSASQVTDGSSISTRNASPATIPSDPYTDGSSGGSFIDDSVSLPSPPRRRSGPSSTSLGKRPAVSTARDDSFEGVQAQTLSKRFKGSLRPILSSNTDDDDESIVSSPIGRRPRPFRRAMIPETSTEEGSSPAPVPLPTPPRPRGLPPRGPPAQQVVVISDTEEECSTPKHIPSDSEISTPTAQTSLVKKAIKLAFNDLDALPKSDLQLQALCAVARHESDVCVNLPTNAGKSLMWQIVPFMFPEALSVVSVTHQVLRAQHTRDAIAMKIRAVAFDPLYPPELGVQIVFVILEHLTGQAYKDWASRSRFAITRYFWDEIHLLPDLLRGPPMKKAAVKIRESEAQMILLTATLSRPVEKLIMTTFCMKAKEVDFIRGSADRPEHSLQVIPVLAEDLLQKTCRLTLAVSQSLALDERAVVFLNDVEFLEQVATTCHTARHHAKLPPTGDSRQYNLEAFASGEHKVMAATTSLTLGFHHSKIRVVIVVNGAYGLREVSQQFGRGGRDGRPTVCYFLDVDKTHRMVPVPDYVDVEALCTFLTPGKCRAHSIMKCYDRTSPRTCLEIPGHLLCDTCAPDNTDIQFAKNAFRQRPMQHAQVLSAETMYRPPPSENTHGPAVLQSATHVQRECPPMQPSNLSQGTEESNYGEEEPLSVEMIRMLDDCQTYPPATRSQPFASSSRLAAGSSGFQVRTATPFASHVSQARILPVTWPADISRSSPAARSVQSQTNPAVRKVTPMAPPSSSIPLSRSGAFGGRPADALEIRSRRLQISRLLDVWMTSLEGTCPVRFAYHSTRWSMPHARHLPAPHPDCPEGPSENDFKDMRQNFKFAWMRYCWFCMMPNDFKGNKEQPRCHKPYNAGTPCPWQHFIHTVLRCIYEREECRQAFIVHFGLSPSLSFAEYEVWVNVEDRPECYYNGLELFVWYCRNVLVDRRDCGRRAVDITVCDVAALLTVASRCHPEYGPGSFNCYWFVAVVVAAIEAAYDGCMTFGTTGTSAGHLRMIPIVSAVDIERDMAVVVPDWVKQKTVYQAMKTTEERDSNEGLKRGDKRLKRGDERLKRRNESLKRSANNHLKPTKMRKCDGNHLKQTGLKSTLCEPTLPNYPHRKRVSYSLGRPTGTPKSNVF</sequence>
<evidence type="ECO:0000256" key="1">
    <source>
        <dbReference type="ARBA" id="ARBA00005446"/>
    </source>
</evidence>
<dbReference type="PROSITE" id="PS00028">
    <property type="entry name" value="ZINC_FINGER_C2H2_1"/>
    <property type="match status" value="1"/>
</dbReference>
<feature type="compositionally biased region" description="Low complexity" evidence="4">
    <location>
        <begin position="1030"/>
        <end position="1039"/>
    </location>
</feature>
<gene>
    <name evidence="6" type="ORF">FIBSPDRAFT_954984</name>
</gene>
<dbReference type="Pfam" id="PF00271">
    <property type="entry name" value="Helicase_C"/>
    <property type="match status" value="1"/>
</dbReference>
<comment type="catalytic activity">
    <reaction evidence="2">
        <text>Couples ATP hydrolysis with the unwinding of duplex DNA by translocating in the 3'-5' direction.</text>
        <dbReference type="EC" id="5.6.2.4"/>
    </reaction>
</comment>